<keyword evidence="1" id="KW-0067">ATP-binding</keyword>
<sequence>MKKLYLKTLSDLPPSLSPTEEVNFLTSVMRSILQVTALVALELHISEIPEDELDVSRFLRRMEQPSDGTPIEVIEFLLPLLRSYIDRNLCLGWYKENSFSKSLAKQLNEWVQFRNDTTAHGILSQKEASIWAPKSKALIHSSLNVLSGLIPSYESKTNELTSYDINISLPLVFKNKPVVIRKVKCQRSIWTLNGQMLSLEDAQRFTTELTDSSIFSKPYIESTDQYVASSDISIEIDNSRHSFIHNIPHRQTYTFEGRRRELSKLTDWLNDEDSRACLVFGDGGFGKTTVVLEFLNNLLEDKVVIDKPSPLVISFFTAKMTRWTDEGLLHLKGVSDAMDECIRELIKAFTPVLTKDWYESQGDRLIQKAFNFLKEEGLSRDDVLFIFDNTETLATSTNEVEDLGDFLQAVTKKLGRMIVTSRRREFINATPIPIKGLNELECVSLLQRLAKENHADPLLKAGEARLRRISQSLMYKPLLIHTLVKHISRTKSSIDEAIDSIFKKSNNELLEFLYEDAWARMTALQQNVYMLLVIAESPLDHFSVSEACKIMQIPLTEFHTTFDETYFGSLTNHGEKFSIELEELSSRFFNKKIKDLPEDDKHILESKAQGLDTLVGNFHKIEEEYELDRVAEAFRNSYAKAARTAVRKENYPEAKEYYDIAISEDPMNSALKDRFAWFLYHKIGNNKAKLRAEELWRDSIELNENNCDAIVNLAQCRYRNDDLEEGDNLLIKAGALSRSQSFCLLNKAKARYYYWSRNKGIEKVEERLEEAMFLLDNASKTLRNRDKYYAKTLHEINFFKVKLKKIKLKL</sequence>
<comment type="caution">
    <text evidence="1">The sequence shown here is derived from an EMBL/GenBank/DDBJ whole genome shotgun (WGS) entry which is preliminary data.</text>
</comment>
<dbReference type="Proteomes" id="UP001457661">
    <property type="component" value="Unassembled WGS sequence"/>
</dbReference>
<gene>
    <name evidence="1" type="ORF">WNY57_13265</name>
</gene>
<dbReference type="RefSeq" id="WP_342879931.1">
    <property type="nucleotide sequence ID" value="NZ_JBBMQX010000009.1"/>
</dbReference>
<proteinExistence type="predicted"/>
<dbReference type="Gene3D" id="3.40.50.300">
    <property type="entry name" value="P-loop containing nucleotide triphosphate hydrolases"/>
    <property type="match status" value="1"/>
</dbReference>
<dbReference type="InterPro" id="IPR011990">
    <property type="entry name" value="TPR-like_helical_dom_sf"/>
</dbReference>
<dbReference type="Gene3D" id="1.25.40.10">
    <property type="entry name" value="Tetratricopeptide repeat domain"/>
    <property type="match status" value="1"/>
</dbReference>
<keyword evidence="1" id="KW-0547">Nucleotide-binding</keyword>
<protein>
    <submittedName>
        <fullName evidence="1">ATP-binding protein</fullName>
    </submittedName>
</protein>
<evidence type="ECO:0000313" key="2">
    <source>
        <dbReference type="Proteomes" id="UP001457661"/>
    </source>
</evidence>
<name>A0ABU9TI55_9GAMM</name>
<keyword evidence="2" id="KW-1185">Reference proteome</keyword>
<dbReference type="SUPFAM" id="SSF52540">
    <property type="entry name" value="P-loop containing nucleoside triphosphate hydrolases"/>
    <property type="match status" value="1"/>
</dbReference>
<dbReference type="SUPFAM" id="SSF48452">
    <property type="entry name" value="TPR-like"/>
    <property type="match status" value="1"/>
</dbReference>
<evidence type="ECO:0000313" key="1">
    <source>
        <dbReference type="EMBL" id="MEM5533399.1"/>
    </source>
</evidence>
<reference evidence="1 2" key="1">
    <citation type="submission" date="2024-03" db="EMBL/GenBank/DDBJ databases">
        <title>Community enrichment and isolation of bacterial strains for fucoidan degradation.</title>
        <authorList>
            <person name="Sichert A."/>
        </authorList>
    </citation>
    <scope>NUCLEOTIDE SEQUENCE [LARGE SCALE GENOMIC DNA]</scope>
    <source>
        <strain evidence="1 2">AS26</strain>
    </source>
</reference>
<accession>A0ABU9TI55</accession>
<organism evidence="1 2">
    <name type="scientific">Pseudoalteromonas arctica</name>
    <dbReference type="NCBI Taxonomy" id="394751"/>
    <lineage>
        <taxon>Bacteria</taxon>
        <taxon>Pseudomonadati</taxon>
        <taxon>Pseudomonadota</taxon>
        <taxon>Gammaproteobacteria</taxon>
        <taxon>Alteromonadales</taxon>
        <taxon>Pseudoalteromonadaceae</taxon>
        <taxon>Pseudoalteromonas</taxon>
    </lineage>
</organism>
<dbReference type="EMBL" id="JBBMQX010000009">
    <property type="protein sequence ID" value="MEM5533399.1"/>
    <property type="molecule type" value="Genomic_DNA"/>
</dbReference>
<dbReference type="GO" id="GO:0005524">
    <property type="term" value="F:ATP binding"/>
    <property type="evidence" value="ECO:0007669"/>
    <property type="project" value="UniProtKB-KW"/>
</dbReference>
<dbReference type="InterPro" id="IPR027417">
    <property type="entry name" value="P-loop_NTPase"/>
</dbReference>